<reference evidence="15 17" key="2">
    <citation type="journal article" date="2014" name="BMC Genomics">
        <title>An improved genome release (version Mt4.0) for the model legume Medicago truncatula.</title>
        <authorList>
            <person name="Tang H."/>
            <person name="Krishnakumar V."/>
            <person name="Bidwell S."/>
            <person name="Rosen B."/>
            <person name="Chan A."/>
            <person name="Zhou S."/>
            <person name="Gentzbittel L."/>
            <person name="Childs K.L."/>
            <person name="Yandell M."/>
            <person name="Gundlach H."/>
            <person name="Mayer K.F."/>
            <person name="Schwartz D.C."/>
            <person name="Town C.D."/>
        </authorList>
    </citation>
    <scope>GENOME REANNOTATION</scope>
    <source>
        <strain evidence="16 17">cv. Jemalong A17</strain>
    </source>
</reference>
<evidence type="ECO:0000256" key="2">
    <source>
        <dbReference type="ARBA" id="ARBA00005189"/>
    </source>
</evidence>
<dbReference type="Gene3D" id="3.40.50.1820">
    <property type="entry name" value="alpha/beta hydrolase"/>
    <property type="match status" value="1"/>
</dbReference>
<evidence type="ECO:0000313" key="15">
    <source>
        <dbReference type="EMBL" id="AES59234.1"/>
    </source>
</evidence>
<evidence type="ECO:0000256" key="9">
    <source>
        <dbReference type="ARBA" id="ARBA00023004"/>
    </source>
</evidence>
<keyword evidence="7 13" id="KW-1133">Transmembrane helix</keyword>
<evidence type="ECO:0000256" key="4">
    <source>
        <dbReference type="ARBA" id="ARBA00022617"/>
    </source>
</evidence>
<evidence type="ECO:0000256" key="12">
    <source>
        <dbReference type="SAM" id="MobiDB-lite"/>
    </source>
</evidence>
<dbReference type="PANTHER" id="PTHR19353">
    <property type="entry name" value="FATTY ACID DESATURASE 2"/>
    <property type="match status" value="1"/>
</dbReference>
<dbReference type="GO" id="GO:0046872">
    <property type="term" value="F:metal ion binding"/>
    <property type="evidence" value="ECO:0007669"/>
    <property type="project" value="UniProtKB-KW"/>
</dbReference>
<evidence type="ECO:0000256" key="6">
    <source>
        <dbReference type="ARBA" id="ARBA00022723"/>
    </source>
</evidence>
<evidence type="ECO:0000256" key="10">
    <source>
        <dbReference type="ARBA" id="ARBA00023098"/>
    </source>
</evidence>
<dbReference type="AlphaFoldDB" id="G7I9X3"/>
<evidence type="ECO:0000259" key="14">
    <source>
        <dbReference type="PROSITE" id="PS50255"/>
    </source>
</evidence>
<evidence type="ECO:0000256" key="5">
    <source>
        <dbReference type="ARBA" id="ARBA00022692"/>
    </source>
</evidence>
<dbReference type="SMART" id="SM01117">
    <property type="entry name" value="Cyt-b5"/>
    <property type="match status" value="1"/>
</dbReference>
<dbReference type="PANTHER" id="PTHR19353:SF30">
    <property type="entry name" value="DELTA 8-(E)-SPHINGOLIPID DESATURASE"/>
    <property type="match status" value="1"/>
</dbReference>
<keyword evidence="5 13" id="KW-0812">Transmembrane</keyword>
<evidence type="ECO:0000256" key="3">
    <source>
        <dbReference type="ARBA" id="ARBA00009295"/>
    </source>
</evidence>
<keyword evidence="11 13" id="KW-0472">Membrane</keyword>
<comment type="subcellular location">
    <subcellularLocation>
        <location evidence="1">Membrane</location>
        <topology evidence="1">Multi-pass membrane protein</topology>
    </subcellularLocation>
</comment>
<evidence type="ECO:0000313" key="17">
    <source>
        <dbReference type="Proteomes" id="UP000002051"/>
    </source>
</evidence>
<dbReference type="PaxDb" id="3880-AES59234"/>
<dbReference type="InterPro" id="IPR036400">
    <property type="entry name" value="Cyt_B5-like_heme/steroid_sf"/>
</dbReference>
<evidence type="ECO:0000313" key="16">
    <source>
        <dbReference type="EnsemblPlants" id="AES59234"/>
    </source>
</evidence>
<feature type="transmembrane region" description="Helical" evidence="13">
    <location>
        <begin position="286"/>
        <end position="306"/>
    </location>
</feature>
<dbReference type="InterPro" id="IPR029058">
    <property type="entry name" value="AB_hydrolase_fold"/>
</dbReference>
<proteinExistence type="inferred from homology"/>
<dbReference type="SUPFAM" id="SSF55856">
    <property type="entry name" value="Cytochrome b5-like heme/steroid binding domain"/>
    <property type="match status" value="1"/>
</dbReference>
<dbReference type="Pfam" id="PF00487">
    <property type="entry name" value="FA_desaturase"/>
    <property type="match status" value="1"/>
</dbReference>
<dbReference type="InterPro" id="IPR005804">
    <property type="entry name" value="FA_desaturase_dom"/>
</dbReference>
<keyword evidence="8" id="KW-0560">Oxidoreductase</keyword>
<organism evidence="15 17">
    <name type="scientific">Medicago truncatula</name>
    <name type="common">Barrel medic</name>
    <name type="synonym">Medicago tribuloides</name>
    <dbReference type="NCBI Taxonomy" id="3880"/>
    <lineage>
        <taxon>Eukaryota</taxon>
        <taxon>Viridiplantae</taxon>
        <taxon>Streptophyta</taxon>
        <taxon>Embryophyta</taxon>
        <taxon>Tracheophyta</taxon>
        <taxon>Spermatophyta</taxon>
        <taxon>Magnoliopsida</taxon>
        <taxon>eudicotyledons</taxon>
        <taxon>Gunneridae</taxon>
        <taxon>Pentapetalae</taxon>
        <taxon>rosids</taxon>
        <taxon>fabids</taxon>
        <taxon>Fabales</taxon>
        <taxon>Fabaceae</taxon>
        <taxon>Papilionoideae</taxon>
        <taxon>50 kb inversion clade</taxon>
        <taxon>NPAAA clade</taxon>
        <taxon>Hologalegina</taxon>
        <taxon>IRL clade</taxon>
        <taxon>Trifolieae</taxon>
        <taxon>Medicago</taxon>
    </lineage>
</organism>
<feature type="region of interest" description="Disordered" evidence="12">
    <location>
        <begin position="413"/>
        <end position="440"/>
    </location>
</feature>
<dbReference type="InterPro" id="IPR001199">
    <property type="entry name" value="Cyt_B5-like_heme/steroid-bd"/>
</dbReference>
<feature type="domain" description="Cytochrome b5 heme-binding" evidence="14">
    <location>
        <begin position="10"/>
        <end position="81"/>
    </location>
</feature>
<protein>
    <submittedName>
        <fullName evidence="15">Fatty acid/sphingolipid desaturase</fullName>
    </submittedName>
</protein>
<evidence type="ECO:0000256" key="1">
    <source>
        <dbReference type="ARBA" id="ARBA00004141"/>
    </source>
</evidence>
<evidence type="ECO:0000256" key="8">
    <source>
        <dbReference type="ARBA" id="ARBA00023002"/>
    </source>
</evidence>
<reference evidence="16" key="3">
    <citation type="submission" date="2015-04" db="UniProtKB">
        <authorList>
            <consortium name="EnsemblPlants"/>
        </authorList>
    </citation>
    <scope>IDENTIFICATION</scope>
    <source>
        <strain evidence="16">cv. Jemalong A17</strain>
    </source>
</reference>
<feature type="transmembrane region" description="Helical" evidence="13">
    <location>
        <begin position="113"/>
        <end position="133"/>
    </location>
</feature>
<keyword evidence="17" id="KW-1185">Reference proteome</keyword>
<dbReference type="STRING" id="3880.G7I9X3"/>
<dbReference type="EnsemblPlants" id="AES59234">
    <property type="protein sequence ID" value="AES59234"/>
    <property type="gene ID" value="MTR_1g016060"/>
</dbReference>
<dbReference type="Proteomes" id="UP000002051">
    <property type="component" value="Unassembled WGS sequence"/>
</dbReference>
<dbReference type="GO" id="GO:0006629">
    <property type="term" value="P:lipid metabolic process"/>
    <property type="evidence" value="ECO:0000318"/>
    <property type="project" value="GO_Central"/>
</dbReference>
<accession>G7I9X3</accession>
<dbReference type="EMBL" id="CM001217">
    <property type="protein sequence ID" value="AES59234.1"/>
    <property type="molecule type" value="Genomic_DNA"/>
</dbReference>
<dbReference type="Pfam" id="PF00173">
    <property type="entry name" value="Cyt-b5"/>
    <property type="match status" value="1"/>
</dbReference>
<keyword evidence="6" id="KW-0479">Metal-binding</keyword>
<dbReference type="SUPFAM" id="SSF53474">
    <property type="entry name" value="alpha/beta-Hydrolases"/>
    <property type="match status" value="1"/>
</dbReference>
<sequence>MARNELLGKPTYISLQELQKHNKRVAIDGKIYDVSKWANHHPGGEFPLISLAGQEVTEAFLAFHPPTAYNRLNTFFTGSYLCDCAVSDVSRDYQNLFSELTEMGFFEYKGCGVLLMISLIIVMLCVSVCGVLFSDSSCVCVCCGGLMGFLWIQSGWISHDSCHYQIMANCNWNWFVQILSGNFLSSISMEWWKWNHNAHHLACNSLDFDPDLQHLPFFVVSSKFFTSLTSCFHDRKMNFDSFARFLVSYQHWSYCPGICLARFNLFARSFFLLLSNRKVPNRKIELLGLLVFWIWYPLLVSCLPNWGERVLFVIASFSVTGIQHVQFTFNHFSASVYIGQPTSHDWFEKQTSGTLDTLRNAALQARDLTKPIPRNLVWEAGVTHPYKTGGLSPLINSSQDSYLSDVGLNPTRELAANTPPHTSAPRPNGPEAWRCRKPNDMDPIDSHAMRRISRRKVKVRFSVVITYYREVEDLCAIVQHFHDEKYVITSIFCHSKGCNMVLLYASKYKDIRSVVDISGRFNLAKGKAHHLGKITYNVTEESLMDCLNTIIHLACLSIPEIAGKGVDSSESMDKTIPAEDALEFAKSISNHELRIIEGAGIEYTCHQDELTSFVVQFIKVNNDKENNTSKQTQFGRVDKPFHSRF</sequence>
<gene>
    <name evidence="15" type="ordered locus">MTR_1g016060</name>
</gene>
<evidence type="ECO:0000256" key="13">
    <source>
        <dbReference type="SAM" id="Phobius"/>
    </source>
</evidence>
<dbReference type="HOGENOM" id="CLU_424787_0_0_1"/>
<evidence type="ECO:0000256" key="11">
    <source>
        <dbReference type="ARBA" id="ARBA00023136"/>
    </source>
</evidence>
<reference evidence="15 17" key="1">
    <citation type="journal article" date="2011" name="Nature">
        <title>The Medicago genome provides insight into the evolution of rhizobial symbioses.</title>
        <authorList>
            <person name="Young N.D."/>
            <person name="Debelle F."/>
            <person name="Oldroyd G.E."/>
            <person name="Geurts R."/>
            <person name="Cannon S.B."/>
            <person name="Udvardi M.K."/>
            <person name="Benedito V.A."/>
            <person name="Mayer K.F."/>
            <person name="Gouzy J."/>
            <person name="Schoof H."/>
            <person name="Van de Peer Y."/>
            <person name="Proost S."/>
            <person name="Cook D.R."/>
            <person name="Meyers B.C."/>
            <person name="Spannagl M."/>
            <person name="Cheung F."/>
            <person name="De Mita S."/>
            <person name="Krishnakumar V."/>
            <person name="Gundlach H."/>
            <person name="Zhou S."/>
            <person name="Mudge J."/>
            <person name="Bharti A.K."/>
            <person name="Murray J.D."/>
            <person name="Naoumkina M.A."/>
            <person name="Rosen B."/>
            <person name="Silverstein K.A."/>
            <person name="Tang H."/>
            <person name="Rombauts S."/>
            <person name="Zhao P.X."/>
            <person name="Zhou P."/>
            <person name="Barbe V."/>
            <person name="Bardou P."/>
            <person name="Bechner M."/>
            <person name="Bellec A."/>
            <person name="Berger A."/>
            <person name="Berges H."/>
            <person name="Bidwell S."/>
            <person name="Bisseling T."/>
            <person name="Choisne N."/>
            <person name="Couloux A."/>
            <person name="Denny R."/>
            <person name="Deshpande S."/>
            <person name="Dai X."/>
            <person name="Doyle J.J."/>
            <person name="Dudez A.M."/>
            <person name="Farmer A.D."/>
            <person name="Fouteau S."/>
            <person name="Franken C."/>
            <person name="Gibelin C."/>
            <person name="Gish J."/>
            <person name="Goldstein S."/>
            <person name="Gonzalez A.J."/>
            <person name="Green P.J."/>
            <person name="Hallab A."/>
            <person name="Hartog M."/>
            <person name="Hua A."/>
            <person name="Humphray S.J."/>
            <person name="Jeong D.H."/>
            <person name="Jing Y."/>
            <person name="Jocker A."/>
            <person name="Kenton S.M."/>
            <person name="Kim D.J."/>
            <person name="Klee K."/>
            <person name="Lai H."/>
            <person name="Lang C."/>
            <person name="Lin S."/>
            <person name="Macmil S.L."/>
            <person name="Magdelenat G."/>
            <person name="Matthews L."/>
            <person name="McCorrison J."/>
            <person name="Monaghan E.L."/>
            <person name="Mun J.H."/>
            <person name="Najar F.Z."/>
            <person name="Nicholson C."/>
            <person name="Noirot C."/>
            <person name="O'Bleness M."/>
            <person name="Paule C.R."/>
            <person name="Poulain J."/>
            <person name="Prion F."/>
            <person name="Qin B."/>
            <person name="Qu C."/>
            <person name="Retzel E.F."/>
            <person name="Riddle C."/>
            <person name="Sallet E."/>
            <person name="Samain S."/>
            <person name="Samson N."/>
            <person name="Sanders I."/>
            <person name="Saurat O."/>
            <person name="Scarpelli C."/>
            <person name="Schiex T."/>
            <person name="Segurens B."/>
            <person name="Severin A.J."/>
            <person name="Sherrier D.J."/>
            <person name="Shi R."/>
            <person name="Sims S."/>
            <person name="Singer S.R."/>
            <person name="Sinharoy S."/>
            <person name="Sterck L."/>
            <person name="Viollet A."/>
            <person name="Wang B.B."/>
            <person name="Wang K."/>
            <person name="Wang M."/>
            <person name="Wang X."/>
            <person name="Warfsmann J."/>
            <person name="Weissenbach J."/>
            <person name="White D.D."/>
            <person name="White J.D."/>
            <person name="Wiley G.B."/>
            <person name="Wincker P."/>
            <person name="Xing Y."/>
            <person name="Yang L."/>
            <person name="Yao Z."/>
            <person name="Ying F."/>
            <person name="Zhai J."/>
            <person name="Zhou L."/>
            <person name="Zuber A."/>
            <person name="Denarie J."/>
            <person name="Dixon R.A."/>
            <person name="May G.D."/>
            <person name="Schwartz D.C."/>
            <person name="Rogers J."/>
            <person name="Quetier F."/>
            <person name="Town C.D."/>
            <person name="Roe B.A."/>
        </authorList>
    </citation>
    <scope>NUCLEOTIDE SEQUENCE [LARGE SCALE GENOMIC DNA]</scope>
    <source>
        <strain evidence="15">A17</strain>
        <strain evidence="16 17">cv. Jemalong A17</strain>
    </source>
</reference>
<dbReference type="InterPro" id="IPR012171">
    <property type="entry name" value="Fatty_acid_desaturase"/>
</dbReference>
<dbReference type="GO" id="GO:0016020">
    <property type="term" value="C:membrane"/>
    <property type="evidence" value="ECO:0000318"/>
    <property type="project" value="GO_Central"/>
</dbReference>
<keyword evidence="10" id="KW-0443">Lipid metabolism</keyword>
<dbReference type="CDD" id="cd03506">
    <property type="entry name" value="Delta6-FADS-like"/>
    <property type="match status" value="1"/>
</dbReference>
<dbReference type="eggNOG" id="KOG4667">
    <property type="taxonomic scope" value="Eukaryota"/>
</dbReference>
<dbReference type="Gene3D" id="3.10.120.10">
    <property type="entry name" value="Cytochrome b5-like heme/steroid binding domain"/>
    <property type="match status" value="1"/>
</dbReference>
<dbReference type="PROSITE" id="PS50255">
    <property type="entry name" value="CYTOCHROME_B5_2"/>
    <property type="match status" value="1"/>
</dbReference>
<name>G7I9X3_MEDTR</name>
<evidence type="ECO:0000256" key="7">
    <source>
        <dbReference type="ARBA" id="ARBA00022989"/>
    </source>
</evidence>
<keyword evidence="9" id="KW-0408">Iron</keyword>
<keyword evidence="4" id="KW-0349">Heme</keyword>
<dbReference type="GO" id="GO:0016717">
    <property type="term" value="F:oxidoreductase activity, acting on paired donors, with oxidation of a pair of donors resulting in the reduction of molecular oxygen to two molecules of water"/>
    <property type="evidence" value="ECO:0000318"/>
    <property type="project" value="GO_Central"/>
</dbReference>
<comment type="similarity">
    <text evidence="3">Belongs to the fatty acid desaturase type 1 family.</text>
</comment>
<dbReference type="eggNOG" id="KOG4232">
    <property type="taxonomic scope" value="Eukaryota"/>
</dbReference>
<comment type="pathway">
    <text evidence="2">Lipid metabolism.</text>
</comment>